<evidence type="ECO:0000256" key="1">
    <source>
        <dbReference type="SAM" id="Coils"/>
    </source>
</evidence>
<keyword evidence="5" id="KW-1185">Reference proteome</keyword>
<reference evidence="4" key="1">
    <citation type="submission" date="2022-11" db="EMBL/GenBank/DDBJ databases">
        <title>Draft genome sequence of Hoeflea poritis E7-10 and Hoeflea prorocentri PM5-8, separated from scleractinian coral Porites lutea and marine dinoflagellate.</title>
        <authorList>
            <person name="Zhang G."/>
            <person name="Wei Q."/>
            <person name="Cai L."/>
        </authorList>
    </citation>
    <scope>NUCLEOTIDE SEQUENCE</scope>
    <source>
        <strain evidence="4">PM5-8</strain>
    </source>
</reference>
<dbReference type="AlphaFoldDB" id="A0A9X3UIC9"/>
<dbReference type="Proteomes" id="UP001151234">
    <property type="component" value="Unassembled WGS sequence"/>
</dbReference>
<evidence type="ECO:0000313" key="4">
    <source>
        <dbReference type="EMBL" id="MDA5398775.1"/>
    </source>
</evidence>
<proteinExistence type="predicted"/>
<dbReference type="EMBL" id="JAPJZI010000001">
    <property type="protein sequence ID" value="MDA5398775.1"/>
    <property type="molecule type" value="Genomic_DNA"/>
</dbReference>
<feature type="coiled-coil region" evidence="1">
    <location>
        <begin position="244"/>
        <end position="271"/>
    </location>
</feature>
<feature type="domain" description="Cell wall hydrolase SleB" evidence="3">
    <location>
        <begin position="22"/>
        <end position="138"/>
    </location>
</feature>
<dbReference type="InterPro" id="IPR042047">
    <property type="entry name" value="SleB_dom1"/>
</dbReference>
<evidence type="ECO:0000259" key="3">
    <source>
        <dbReference type="Pfam" id="PF07486"/>
    </source>
</evidence>
<evidence type="ECO:0000256" key="2">
    <source>
        <dbReference type="SAM" id="MobiDB-lite"/>
    </source>
</evidence>
<dbReference type="GO" id="GO:0016787">
    <property type="term" value="F:hydrolase activity"/>
    <property type="evidence" value="ECO:0007669"/>
    <property type="project" value="UniProtKB-KW"/>
</dbReference>
<gene>
    <name evidence="4" type="ORF">OQ273_09365</name>
</gene>
<dbReference type="Gene3D" id="1.10.10.2520">
    <property type="entry name" value="Cell wall hydrolase SleB, domain 1"/>
    <property type="match status" value="1"/>
</dbReference>
<evidence type="ECO:0000313" key="5">
    <source>
        <dbReference type="Proteomes" id="UP001151234"/>
    </source>
</evidence>
<feature type="region of interest" description="Disordered" evidence="2">
    <location>
        <begin position="216"/>
        <end position="239"/>
    </location>
</feature>
<organism evidence="4 5">
    <name type="scientific">Hoeflea prorocentri</name>
    <dbReference type="NCBI Taxonomy" id="1922333"/>
    <lineage>
        <taxon>Bacteria</taxon>
        <taxon>Pseudomonadati</taxon>
        <taxon>Pseudomonadota</taxon>
        <taxon>Alphaproteobacteria</taxon>
        <taxon>Hyphomicrobiales</taxon>
        <taxon>Rhizobiaceae</taxon>
        <taxon>Hoeflea</taxon>
    </lineage>
</organism>
<keyword evidence="4" id="KW-0378">Hydrolase</keyword>
<name>A0A9X3UIC9_9HYPH</name>
<protein>
    <submittedName>
        <fullName evidence="4">Cell wall hydrolase</fullName>
    </submittedName>
</protein>
<dbReference type="RefSeq" id="WP_267990179.1">
    <property type="nucleotide sequence ID" value="NZ_JAPJZI010000001.1"/>
</dbReference>
<dbReference type="InterPro" id="IPR011105">
    <property type="entry name" value="Cell_wall_hydrolase_SleB"/>
</dbReference>
<sequence>MKKFTAEDVSALAAAVYGEARGEKRVGQDAVAHNVINRSKIADVSISDVVYGSAHAKYGQYSFANPGPYATSISKAPQNDSKGWKNAVEVAVDALTGRTIDPTGGSTHYFNPGGNSAASDKWAAGMTDLGMVGKHHFFKDTNRATRAIVRASARSQYKRKPLVDPNQVAYALGVPVPLGKGVTARDVLNKVTPEYGSLSGDMTLLETAPVPNPVAVEQPTTITRPDGDSDAMEPPKPEDHDPIADIIEEDAAQQQSQAQNLKEALDAQSAADARLNVLKVRKAPLPLNPTIRRLMSGDPSALAPENRPFSPNLLRLLMGGRAHPVKGAARLHDIARPRPNRFEPRE</sequence>
<comment type="caution">
    <text evidence="4">The sequence shown here is derived from an EMBL/GenBank/DDBJ whole genome shotgun (WGS) entry which is preliminary data.</text>
</comment>
<dbReference type="Pfam" id="PF07486">
    <property type="entry name" value="Hydrolase_2"/>
    <property type="match status" value="1"/>
</dbReference>
<keyword evidence="1" id="KW-0175">Coiled coil</keyword>
<accession>A0A9X3UIC9</accession>